<gene>
    <name evidence="3" type="ORF">FD50_GL001175</name>
</gene>
<keyword evidence="1" id="KW-0560">Oxidoreductase</keyword>
<dbReference type="InterPro" id="IPR051267">
    <property type="entry name" value="STEAP_metalloreductase"/>
</dbReference>
<dbReference type="STRING" id="1423801.FD50_GL001175"/>
<protein>
    <submittedName>
        <fullName evidence="3">Dinucleotide-binding protein</fullName>
    </submittedName>
</protein>
<accession>A0A0R1UWY6</accession>
<dbReference type="EMBL" id="AZFQ01000049">
    <property type="protein sequence ID" value="KRL97805.1"/>
    <property type="molecule type" value="Genomic_DNA"/>
</dbReference>
<sequence length="221" mass="24166">MTVISKTFLKIPEVFLMEIGFIGGGHVAQVLASLFINAGHSVVLTNKHGLDRLKPVIQRLGARAEAGNLAEVARQELIVLALPYKAIFELDQTLFNGKAVVDATNYFPHRDGEFEQLTSHQLASSELVAHHFKGAKIVKAFNTIPVANLENLARNVSDDKRIALPIAGDSQVKATVSDLIKQIGFTPYNVGDLKDSLKFQADTPLFLFSGNRNELTAKFAK</sequence>
<dbReference type="Gene3D" id="3.40.50.720">
    <property type="entry name" value="NAD(P)-binding Rossmann-like Domain"/>
    <property type="match status" value="1"/>
</dbReference>
<dbReference type="Proteomes" id="UP000051166">
    <property type="component" value="Unassembled WGS sequence"/>
</dbReference>
<evidence type="ECO:0000313" key="3">
    <source>
        <dbReference type="EMBL" id="KRL97805.1"/>
    </source>
</evidence>
<evidence type="ECO:0000256" key="1">
    <source>
        <dbReference type="ARBA" id="ARBA00023002"/>
    </source>
</evidence>
<dbReference type="GO" id="GO:0016491">
    <property type="term" value="F:oxidoreductase activity"/>
    <property type="evidence" value="ECO:0007669"/>
    <property type="project" value="UniProtKB-KW"/>
</dbReference>
<proteinExistence type="predicted"/>
<evidence type="ECO:0000259" key="2">
    <source>
        <dbReference type="Pfam" id="PF03807"/>
    </source>
</evidence>
<dbReference type="SUPFAM" id="SSF51735">
    <property type="entry name" value="NAD(P)-binding Rossmann-fold domains"/>
    <property type="match status" value="1"/>
</dbReference>
<dbReference type="Pfam" id="PF03807">
    <property type="entry name" value="F420_oxidored"/>
    <property type="match status" value="1"/>
</dbReference>
<keyword evidence="4" id="KW-1185">Reference proteome</keyword>
<organism evidence="3 4">
    <name type="scientific">Liquorilactobacillus satsumensis DSM 16230 = JCM 12392</name>
    <dbReference type="NCBI Taxonomy" id="1423801"/>
    <lineage>
        <taxon>Bacteria</taxon>
        <taxon>Bacillati</taxon>
        <taxon>Bacillota</taxon>
        <taxon>Bacilli</taxon>
        <taxon>Lactobacillales</taxon>
        <taxon>Lactobacillaceae</taxon>
        <taxon>Liquorilactobacillus</taxon>
    </lineage>
</organism>
<dbReference type="PANTHER" id="PTHR14239">
    <property type="entry name" value="DUDULIN-RELATED"/>
    <property type="match status" value="1"/>
</dbReference>
<dbReference type="PATRIC" id="fig|1423801.4.peg.1198"/>
<feature type="domain" description="Pyrroline-5-carboxylate reductase catalytic N-terminal" evidence="2">
    <location>
        <begin position="19"/>
        <end position="106"/>
    </location>
</feature>
<dbReference type="AlphaFoldDB" id="A0A0R1UWY6"/>
<evidence type="ECO:0000313" key="4">
    <source>
        <dbReference type="Proteomes" id="UP000051166"/>
    </source>
</evidence>
<dbReference type="InterPro" id="IPR028939">
    <property type="entry name" value="P5C_Rdtase_cat_N"/>
</dbReference>
<dbReference type="InterPro" id="IPR036291">
    <property type="entry name" value="NAD(P)-bd_dom_sf"/>
</dbReference>
<name>A0A0R1UWY6_9LACO</name>
<comment type="caution">
    <text evidence="3">The sequence shown here is derived from an EMBL/GenBank/DDBJ whole genome shotgun (WGS) entry which is preliminary data.</text>
</comment>
<reference evidence="3 4" key="1">
    <citation type="journal article" date="2015" name="Genome Announc.">
        <title>Expanding the biotechnology potential of lactobacilli through comparative genomics of 213 strains and associated genera.</title>
        <authorList>
            <person name="Sun Z."/>
            <person name="Harris H.M."/>
            <person name="McCann A."/>
            <person name="Guo C."/>
            <person name="Argimon S."/>
            <person name="Zhang W."/>
            <person name="Yang X."/>
            <person name="Jeffery I.B."/>
            <person name="Cooney J.C."/>
            <person name="Kagawa T.F."/>
            <person name="Liu W."/>
            <person name="Song Y."/>
            <person name="Salvetti E."/>
            <person name="Wrobel A."/>
            <person name="Rasinkangas P."/>
            <person name="Parkhill J."/>
            <person name="Rea M.C."/>
            <person name="O'Sullivan O."/>
            <person name="Ritari J."/>
            <person name="Douillard F.P."/>
            <person name="Paul Ross R."/>
            <person name="Yang R."/>
            <person name="Briner A.E."/>
            <person name="Felis G.E."/>
            <person name="de Vos W.M."/>
            <person name="Barrangou R."/>
            <person name="Klaenhammer T.R."/>
            <person name="Caufield P.W."/>
            <person name="Cui Y."/>
            <person name="Zhang H."/>
            <person name="O'Toole P.W."/>
        </authorList>
    </citation>
    <scope>NUCLEOTIDE SEQUENCE [LARGE SCALE GENOMIC DNA]</scope>
    <source>
        <strain evidence="3 4">DSM 16230</strain>
    </source>
</reference>